<dbReference type="PROSITE" id="PS51464">
    <property type="entry name" value="SIS"/>
    <property type="match status" value="1"/>
</dbReference>
<dbReference type="GO" id="GO:0003700">
    <property type="term" value="F:DNA-binding transcription factor activity"/>
    <property type="evidence" value="ECO:0007669"/>
    <property type="project" value="InterPro"/>
</dbReference>
<dbReference type="InterPro" id="IPR036388">
    <property type="entry name" value="WH-like_DNA-bd_sf"/>
</dbReference>
<dbReference type="AlphaFoldDB" id="A0A1X7AJK0"/>
<gene>
    <name evidence="6" type="primary">ybbH</name>
    <name evidence="6" type="ORF">EHSB41UT_02243</name>
</gene>
<evidence type="ECO:0000313" key="6">
    <source>
        <dbReference type="EMBL" id="SMA46707.1"/>
    </source>
</evidence>
<accession>A0A1X7AJK0</accession>
<keyword evidence="2" id="KW-0238">DNA-binding</keyword>
<dbReference type="GO" id="GO:1901135">
    <property type="term" value="P:carbohydrate derivative metabolic process"/>
    <property type="evidence" value="ECO:0007669"/>
    <property type="project" value="InterPro"/>
</dbReference>
<dbReference type="InterPro" id="IPR001347">
    <property type="entry name" value="SIS_dom"/>
</dbReference>
<dbReference type="PANTHER" id="PTHR30514">
    <property type="entry name" value="GLUCOKINASE"/>
    <property type="match status" value="1"/>
</dbReference>
<dbReference type="Pfam" id="PF01380">
    <property type="entry name" value="SIS"/>
    <property type="match status" value="1"/>
</dbReference>
<dbReference type="Gene3D" id="1.10.10.10">
    <property type="entry name" value="Winged helix-like DNA-binding domain superfamily/Winged helix DNA-binding domain"/>
    <property type="match status" value="1"/>
</dbReference>
<evidence type="ECO:0000256" key="3">
    <source>
        <dbReference type="ARBA" id="ARBA00023163"/>
    </source>
</evidence>
<dbReference type="InterPro" id="IPR000281">
    <property type="entry name" value="HTH_RpiR"/>
</dbReference>
<dbReference type="GO" id="GO:0003677">
    <property type="term" value="F:DNA binding"/>
    <property type="evidence" value="ECO:0007669"/>
    <property type="project" value="UniProtKB-KW"/>
</dbReference>
<keyword evidence="3" id="KW-0804">Transcription</keyword>
<keyword evidence="1" id="KW-0805">Transcription regulation</keyword>
<evidence type="ECO:0000259" key="5">
    <source>
        <dbReference type="PROSITE" id="PS51464"/>
    </source>
</evidence>
<feature type="domain" description="HTH rpiR-type" evidence="4">
    <location>
        <begin position="4"/>
        <end position="80"/>
    </location>
</feature>
<evidence type="ECO:0000256" key="2">
    <source>
        <dbReference type="ARBA" id="ARBA00023125"/>
    </source>
</evidence>
<feature type="domain" description="SIS" evidence="5">
    <location>
        <begin position="124"/>
        <end position="263"/>
    </location>
</feature>
<dbReference type="InterPro" id="IPR046348">
    <property type="entry name" value="SIS_dom_sf"/>
</dbReference>
<dbReference type="InterPro" id="IPR047640">
    <property type="entry name" value="RpiR-like"/>
</dbReference>
<dbReference type="InterPro" id="IPR035472">
    <property type="entry name" value="RpiR-like_SIS"/>
</dbReference>
<dbReference type="PROSITE" id="PS51071">
    <property type="entry name" value="HTH_RPIR"/>
    <property type="match status" value="1"/>
</dbReference>
<proteinExistence type="predicted"/>
<dbReference type="Proteomes" id="UP000196573">
    <property type="component" value="Unassembled WGS sequence"/>
</dbReference>
<evidence type="ECO:0000256" key="1">
    <source>
        <dbReference type="ARBA" id="ARBA00023015"/>
    </source>
</evidence>
<organism evidence="6 7">
    <name type="scientific">Parendozoicomonas haliclonae</name>
    <dbReference type="NCBI Taxonomy" id="1960125"/>
    <lineage>
        <taxon>Bacteria</taxon>
        <taxon>Pseudomonadati</taxon>
        <taxon>Pseudomonadota</taxon>
        <taxon>Gammaproteobacteria</taxon>
        <taxon>Oceanospirillales</taxon>
        <taxon>Endozoicomonadaceae</taxon>
        <taxon>Parendozoicomonas</taxon>
    </lineage>
</organism>
<dbReference type="InterPro" id="IPR009057">
    <property type="entry name" value="Homeodomain-like_sf"/>
</dbReference>
<dbReference type="PANTHER" id="PTHR30514:SF1">
    <property type="entry name" value="HTH-TYPE TRANSCRIPTIONAL REGULATOR HEXR-RELATED"/>
    <property type="match status" value="1"/>
</dbReference>
<dbReference type="EMBL" id="FWPT01000004">
    <property type="protein sequence ID" value="SMA46707.1"/>
    <property type="molecule type" value="Genomic_DNA"/>
</dbReference>
<dbReference type="SUPFAM" id="SSF53697">
    <property type="entry name" value="SIS domain"/>
    <property type="match status" value="1"/>
</dbReference>
<dbReference type="CDD" id="cd05013">
    <property type="entry name" value="SIS_RpiR"/>
    <property type="match status" value="1"/>
</dbReference>
<evidence type="ECO:0000259" key="4">
    <source>
        <dbReference type="PROSITE" id="PS51071"/>
    </source>
</evidence>
<reference evidence="6 7" key="1">
    <citation type="submission" date="2017-03" db="EMBL/GenBank/DDBJ databases">
        <authorList>
            <person name="Afonso C.L."/>
            <person name="Miller P.J."/>
            <person name="Scott M.A."/>
            <person name="Spackman E."/>
            <person name="Goraichik I."/>
            <person name="Dimitrov K.M."/>
            <person name="Suarez D.L."/>
            <person name="Swayne D.E."/>
        </authorList>
    </citation>
    <scope>NUCLEOTIDE SEQUENCE [LARGE SCALE GENOMIC DNA]</scope>
    <source>
        <strain evidence="6">SB41UT1</strain>
    </source>
</reference>
<sequence>MASINLLRQIEEKRDQLRPSELKVADFIEKDPAGVVRTSIAELAAQCRVSEPTVVRFCKALKCTGFQDFKLKLAQTLASGNDFSRFVIADNDDTSSITRKVFDATIHSLLEVRNSISSSVLDKAIKLLSGARRIEFYGFGASGNVAHDAQHKFFRLQVSASAYSDPHMQSISAATLGKDDAVVAISQTGRTRELLHMVTLARKQGAHVIALCPGDSPLAKHTEMTIAVDVPEDTDIYTPLTSRIVHLTVIDILAMGVARTRGPELAEQLEKVKQNLRTLRITQQ</sequence>
<keyword evidence="7" id="KW-1185">Reference proteome</keyword>
<protein>
    <submittedName>
        <fullName evidence="6">Putative HTH-type transcriptional regulator YbbH</fullName>
    </submittedName>
</protein>
<dbReference type="Gene3D" id="3.40.50.10490">
    <property type="entry name" value="Glucose-6-phosphate isomerase like protein, domain 1"/>
    <property type="match status" value="1"/>
</dbReference>
<evidence type="ECO:0000313" key="7">
    <source>
        <dbReference type="Proteomes" id="UP000196573"/>
    </source>
</evidence>
<name>A0A1X7AJK0_9GAMM</name>
<dbReference type="NCBIfam" id="NF008451">
    <property type="entry name" value="PRK11302.1"/>
    <property type="match status" value="1"/>
</dbReference>
<dbReference type="Pfam" id="PF01418">
    <property type="entry name" value="HTH_6"/>
    <property type="match status" value="1"/>
</dbReference>
<dbReference type="GO" id="GO:0097367">
    <property type="term" value="F:carbohydrate derivative binding"/>
    <property type="evidence" value="ECO:0007669"/>
    <property type="project" value="InterPro"/>
</dbReference>
<dbReference type="SUPFAM" id="SSF46689">
    <property type="entry name" value="Homeodomain-like"/>
    <property type="match status" value="1"/>
</dbReference>